<proteinExistence type="predicted"/>
<dbReference type="RefSeq" id="WP_119912632.1">
    <property type="nucleotide sequence ID" value="NZ_QZCH01000088.1"/>
</dbReference>
<comment type="caution">
    <text evidence="1">The sequence shown here is derived from an EMBL/GenBank/DDBJ whole genome shotgun (WGS) entry which is preliminary data.</text>
</comment>
<sequence length="92" mass="10191">MTDNAPFYPVQPHGHVKRLFKDIYMVTGSVAMKLPHPKIGPLTLRFSRNMVIIKQGGELTLINSVRLNGQGLAQLDALGKAGRDRTFSTNMI</sequence>
<evidence type="ECO:0000313" key="2">
    <source>
        <dbReference type="Proteomes" id="UP000283255"/>
    </source>
</evidence>
<keyword evidence="2" id="KW-1185">Reference proteome</keyword>
<accession>A0A418Y937</accession>
<dbReference type="OrthoDB" id="819793at2"/>
<organism evidence="1 2">
    <name type="scientific">Motilimonas pumila</name>
    <dbReference type="NCBI Taxonomy" id="2303987"/>
    <lineage>
        <taxon>Bacteria</taxon>
        <taxon>Pseudomonadati</taxon>
        <taxon>Pseudomonadota</taxon>
        <taxon>Gammaproteobacteria</taxon>
        <taxon>Alteromonadales</taxon>
        <taxon>Alteromonadales genera incertae sedis</taxon>
        <taxon>Motilimonas</taxon>
    </lineage>
</organism>
<dbReference type="Proteomes" id="UP000283255">
    <property type="component" value="Unassembled WGS sequence"/>
</dbReference>
<dbReference type="AlphaFoldDB" id="A0A418Y937"/>
<protein>
    <submittedName>
        <fullName evidence="1">Uncharacterized protein</fullName>
    </submittedName>
</protein>
<reference evidence="1 2" key="1">
    <citation type="submission" date="2018-09" db="EMBL/GenBank/DDBJ databases">
        <authorList>
            <person name="Wang F."/>
        </authorList>
    </citation>
    <scope>NUCLEOTIDE SEQUENCE [LARGE SCALE GENOMIC DNA]</scope>
    <source>
        <strain evidence="1 2">PLHSC7-2</strain>
    </source>
</reference>
<gene>
    <name evidence="1" type="ORF">D1Z90_20530</name>
</gene>
<dbReference type="EMBL" id="QZCH01000088">
    <property type="protein sequence ID" value="RJG36133.1"/>
    <property type="molecule type" value="Genomic_DNA"/>
</dbReference>
<evidence type="ECO:0000313" key="1">
    <source>
        <dbReference type="EMBL" id="RJG36133.1"/>
    </source>
</evidence>
<name>A0A418Y937_9GAMM</name>
<reference evidence="1 2" key="2">
    <citation type="submission" date="2019-01" db="EMBL/GenBank/DDBJ databases">
        <title>Motilimonas pumilus sp. nov., isolated from the gut of sea cucumber (Apostichopus japonicus).</title>
        <authorList>
            <person name="Wang F.-Q."/>
            <person name="Ren L.-H."/>
            <person name="Lin Y.-W."/>
            <person name="Sun G.-H."/>
            <person name="Du Z.-J."/>
            <person name="Zhao J.-X."/>
            <person name="Liu X.-J."/>
            <person name="Liu L.-J."/>
        </authorList>
    </citation>
    <scope>NUCLEOTIDE SEQUENCE [LARGE SCALE GENOMIC DNA]</scope>
    <source>
        <strain evidence="1 2">PLHSC7-2</strain>
    </source>
</reference>